<comment type="caution">
    <text evidence="1">The sequence shown here is derived from an EMBL/GenBank/DDBJ whole genome shotgun (WGS) entry which is preliminary data.</text>
</comment>
<keyword evidence="2" id="KW-1185">Reference proteome</keyword>
<sequence>MDRADRKAALAEYRERKPEPGVYALRCTASEEVWVGRAPNLPAIRNRIFFTLRLGSTPQRSLQEAWNTHGAAAFAFDVLEAVDAEKIGLGWERELKKRHADWVERLGATAI</sequence>
<dbReference type="CDD" id="cd10451">
    <property type="entry name" value="GIY-YIG_LuxR_like"/>
    <property type="match status" value="1"/>
</dbReference>
<gene>
    <name evidence="1" type="ORF">ACFFF8_21225</name>
</gene>
<organism evidence="1 2">
    <name type="scientific">Novosphingobium clariflavum</name>
    <dbReference type="NCBI Taxonomy" id="2029884"/>
    <lineage>
        <taxon>Bacteria</taxon>
        <taxon>Pseudomonadati</taxon>
        <taxon>Pseudomonadota</taxon>
        <taxon>Alphaproteobacteria</taxon>
        <taxon>Sphingomonadales</taxon>
        <taxon>Sphingomonadaceae</taxon>
        <taxon>Novosphingobium</taxon>
    </lineage>
</organism>
<name>A0ABV6SCW8_9SPHN</name>
<evidence type="ECO:0000313" key="2">
    <source>
        <dbReference type="Proteomes" id="UP001589858"/>
    </source>
</evidence>
<protein>
    <submittedName>
        <fullName evidence="1">GIY-YIG nuclease family protein</fullName>
    </submittedName>
</protein>
<dbReference type="RefSeq" id="WP_267221199.1">
    <property type="nucleotide sequence ID" value="NZ_JAPCWC010000009.1"/>
</dbReference>
<reference evidence="1 2" key="1">
    <citation type="submission" date="2024-09" db="EMBL/GenBank/DDBJ databases">
        <authorList>
            <person name="Sun Q."/>
            <person name="Mori K."/>
        </authorList>
    </citation>
    <scope>NUCLEOTIDE SEQUENCE [LARGE SCALE GENOMIC DNA]</scope>
    <source>
        <strain evidence="1 2">CICC 11035S</strain>
    </source>
</reference>
<accession>A0ABV6SCW8</accession>
<dbReference type="Gene3D" id="3.40.1440.10">
    <property type="entry name" value="GIY-YIG endonuclease"/>
    <property type="match status" value="1"/>
</dbReference>
<dbReference type="SUPFAM" id="SSF82771">
    <property type="entry name" value="GIY-YIG endonuclease"/>
    <property type="match status" value="1"/>
</dbReference>
<dbReference type="Proteomes" id="UP001589858">
    <property type="component" value="Unassembled WGS sequence"/>
</dbReference>
<proteinExistence type="predicted"/>
<evidence type="ECO:0000313" key="1">
    <source>
        <dbReference type="EMBL" id="MFC0687111.1"/>
    </source>
</evidence>
<dbReference type="InterPro" id="IPR035901">
    <property type="entry name" value="GIY-YIG_endonuc_sf"/>
</dbReference>
<dbReference type="EMBL" id="JBHLTM010000081">
    <property type="protein sequence ID" value="MFC0687111.1"/>
    <property type="molecule type" value="Genomic_DNA"/>
</dbReference>